<evidence type="ECO:0000313" key="1">
    <source>
        <dbReference type="EMBL" id="TCK03941.1"/>
    </source>
</evidence>
<gene>
    <name evidence="1" type="ORF">CLV27_1257</name>
</gene>
<name>A0A4R1GB67_9BACT</name>
<proteinExistence type="predicted"/>
<protein>
    <submittedName>
        <fullName evidence="1">Uncharacterized protein</fullName>
    </submittedName>
</protein>
<dbReference type="AlphaFoldDB" id="A0A4R1GB67"/>
<accession>A0A4R1GB67</accession>
<dbReference type="EMBL" id="SMFV01000004">
    <property type="protein sequence ID" value="TCK03941.1"/>
    <property type="molecule type" value="Genomic_DNA"/>
</dbReference>
<comment type="caution">
    <text evidence="1">The sequence shown here is derived from an EMBL/GenBank/DDBJ whole genome shotgun (WGS) entry which is preliminary data.</text>
</comment>
<dbReference type="RefSeq" id="WP_132526914.1">
    <property type="nucleotide sequence ID" value="NZ_SMFV01000004.1"/>
</dbReference>
<evidence type="ECO:0000313" key="2">
    <source>
        <dbReference type="Proteomes" id="UP000295777"/>
    </source>
</evidence>
<organism evidence="1 2">
    <name type="scientific">Phorcysia thermohydrogeniphila</name>
    <dbReference type="NCBI Taxonomy" id="936138"/>
    <lineage>
        <taxon>Bacteria</taxon>
        <taxon>Pseudomonadati</taxon>
        <taxon>Aquificota</taxon>
        <taxon>Aquificia</taxon>
        <taxon>Desulfurobacteriales</taxon>
        <taxon>Desulfurobacteriaceae</taxon>
        <taxon>Phorcysia</taxon>
    </lineage>
</organism>
<reference evidence="1 2" key="1">
    <citation type="submission" date="2019-03" db="EMBL/GenBank/DDBJ databases">
        <title>Genomic Encyclopedia of Archaeal and Bacterial Type Strains, Phase II (KMG-II): from individual species to whole genera.</title>
        <authorList>
            <person name="Goeker M."/>
        </authorList>
    </citation>
    <scope>NUCLEOTIDE SEQUENCE [LARGE SCALE GENOMIC DNA]</scope>
    <source>
        <strain evidence="1 2">DSM 24425</strain>
    </source>
</reference>
<sequence>MRTLEEIKKAVEELPPEEFAELKNWITELYWKRWDREIEKDSQEGVLDFLIEEALREKKDGSLRDIF</sequence>
<keyword evidence="2" id="KW-1185">Reference proteome</keyword>
<dbReference type="OrthoDB" id="9800707at2"/>
<dbReference type="Proteomes" id="UP000295777">
    <property type="component" value="Unassembled WGS sequence"/>
</dbReference>